<gene>
    <name evidence="11" type="primary">coaD</name>
    <name evidence="11" type="ORF">H9897_00170</name>
</gene>
<proteinExistence type="predicted"/>
<keyword evidence="2 11" id="KW-0808">Transferase</keyword>
<evidence type="ECO:0000256" key="2">
    <source>
        <dbReference type="ARBA" id="ARBA00022679"/>
    </source>
</evidence>
<organism evidence="11 12">
    <name type="scientific">Candidatus Ureaplasma intestinipullorum</name>
    <dbReference type="NCBI Taxonomy" id="2838770"/>
    <lineage>
        <taxon>Bacteria</taxon>
        <taxon>Bacillati</taxon>
        <taxon>Mycoplasmatota</taxon>
        <taxon>Mycoplasmoidales</taxon>
        <taxon>Mycoplasmoidaceae</taxon>
        <taxon>Ureaplasma</taxon>
    </lineage>
</organism>
<keyword evidence="5" id="KW-0067">ATP-binding</keyword>
<keyword evidence="1" id="KW-0963">Cytoplasm</keyword>
<evidence type="ECO:0000256" key="6">
    <source>
        <dbReference type="ARBA" id="ARBA00022842"/>
    </source>
</evidence>
<dbReference type="AlphaFoldDB" id="A0A9E2KVK6"/>
<dbReference type="NCBIfam" id="TIGR01510">
    <property type="entry name" value="coaD_prev_kdtB"/>
    <property type="match status" value="1"/>
</dbReference>
<comment type="catalytic activity">
    <reaction evidence="8">
        <text>(R)-4'-phosphopantetheine + ATP + H(+) = 3'-dephospho-CoA + diphosphate</text>
        <dbReference type="Rhea" id="RHEA:19801"/>
        <dbReference type="ChEBI" id="CHEBI:15378"/>
        <dbReference type="ChEBI" id="CHEBI:30616"/>
        <dbReference type="ChEBI" id="CHEBI:33019"/>
        <dbReference type="ChEBI" id="CHEBI:57328"/>
        <dbReference type="ChEBI" id="CHEBI:61723"/>
        <dbReference type="EC" id="2.7.7.3"/>
    </reaction>
</comment>
<keyword evidence="4" id="KW-0547">Nucleotide-binding</keyword>
<dbReference type="EC" id="2.7.7.3" evidence="9"/>
<evidence type="ECO:0000256" key="7">
    <source>
        <dbReference type="ARBA" id="ARBA00022993"/>
    </source>
</evidence>
<evidence type="ECO:0000256" key="8">
    <source>
        <dbReference type="ARBA" id="ARBA00029346"/>
    </source>
</evidence>
<dbReference type="GO" id="GO:0004595">
    <property type="term" value="F:pantetheine-phosphate adenylyltransferase activity"/>
    <property type="evidence" value="ECO:0007669"/>
    <property type="project" value="UniProtKB-UniRule"/>
</dbReference>
<evidence type="ECO:0000256" key="3">
    <source>
        <dbReference type="ARBA" id="ARBA00022695"/>
    </source>
</evidence>
<dbReference type="SUPFAM" id="SSF52374">
    <property type="entry name" value="Nucleotidylyl transferase"/>
    <property type="match status" value="1"/>
</dbReference>
<protein>
    <recommendedName>
        <fullName evidence="9">Pantetheine-phosphate adenylyltransferase</fullName>
        <ecNumber evidence="9">2.7.7.3</ecNumber>
    </recommendedName>
</protein>
<dbReference type="GO" id="GO:0015937">
    <property type="term" value="P:coenzyme A biosynthetic process"/>
    <property type="evidence" value="ECO:0007669"/>
    <property type="project" value="UniProtKB-UniRule"/>
</dbReference>
<dbReference type="Gene3D" id="3.40.50.620">
    <property type="entry name" value="HUPs"/>
    <property type="match status" value="1"/>
</dbReference>
<evidence type="ECO:0000256" key="5">
    <source>
        <dbReference type="ARBA" id="ARBA00022840"/>
    </source>
</evidence>
<keyword evidence="6" id="KW-0460">Magnesium</keyword>
<dbReference type="PRINTS" id="PR01020">
    <property type="entry name" value="LPSBIOSNTHSS"/>
</dbReference>
<keyword evidence="3 11" id="KW-0548">Nucleotidyltransferase</keyword>
<dbReference type="PANTHER" id="PTHR21342">
    <property type="entry name" value="PHOSPHOPANTETHEINE ADENYLYLTRANSFERASE"/>
    <property type="match status" value="1"/>
</dbReference>
<evidence type="ECO:0000259" key="10">
    <source>
        <dbReference type="Pfam" id="PF01467"/>
    </source>
</evidence>
<dbReference type="NCBIfam" id="TIGR00125">
    <property type="entry name" value="cyt_tran_rel"/>
    <property type="match status" value="1"/>
</dbReference>
<sequence length="132" mass="15630">MLKAVFPGSFDPFHEGHLYVLKKSLSFFDSIIVLVSNNSLKKHKKSLQDRKEHIIKYLKKNNISNVIVDINDGLTMEYCKKNNIIFLIRGIRDKNDIEYEQNLYHQYQEINSKIVIFYFYSTKNLINKHSSN</sequence>
<dbReference type="Proteomes" id="UP000824247">
    <property type="component" value="Unassembled WGS sequence"/>
</dbReference>
<dbReference type="PANTHER" id="PTHR21342:SF1">
    <property type="entry name" value="PHOSPHOPANTETHEINE ADENYLYLTRANSFERASE"/>
    <property type="match status" value="1"/>
</dbReference>
<feature type="domain" description="Cytidyltransferase-like" evidence="10">
    <location>
        <begin position="5"/>
        <end position="112"/>
    </location>
</feature>
<evidence type="ECO:0000256" key="4">
    <source>
        <dbReference type="ARBA" id="ARBA00022741"/>
    </source>
</evidence>
<dbReference type="GO" id="GO:0005524">
    <property type="term" value="F:ATP binding"/>
    <property type="evidence" value="ECO:0007669"/>
    <property type="project" value="UniProtKB-KW"/>
</dbReference>
<reference evidence="11" key="2">
    <citation type="submission" date="2021-04" db="EMBL/GenBank/DDBJ databases">
        <authorList>
            <person name="Gilroy R."/>
        </authorList>
    </citation>
    <scope>NUCLEOTIDE SEQUENCE</scope>
    <source>
        <strain evidence="11">A5-1222</strain>
    </source>
</reference>
<evidence type="ECO:0000313" key="11">
    <source>
        <dbReference type="EMBL" id="MBU3830566.1"/>
    </source>
</evidence>
<dbReference type="InterPro" id="IPR014729">
    <property type="entry name" value="Rossmann-like_a/b/a_fold"/>
</dbReference>
<evidence type="ECO:0000256" key="9">
    <source>
        <dbReference type="NCBIfam" id="TIGR01510"/>
    </source>
</evidence>
<comment type="caution">
    <text evidence="11">The sequence shown here is derived from an EMBL/GenBank/DDBJ whole genome shotgun (WGS) entry which is preliminary data.</text>
</comment>
<accession>A0A9E2KVK6</accession>
<evidence type="ECO:0000256" key="1">
    <source>
        <dbReference type="ARBA" id="ARBA00022490"/>
    </source>
</evidence>
<dbReference type="EMBL" id="JAHLFM010000002">
    <property type="protein sequence ID" value="MBU3830566.1"/>
    <property type="molecule type" value="Genomic_DNA"/>
</dbReference>
<name>A0A9E2KVK6_9BACT</name>
<dbReference type="InterPro" id="IPR004821">
    <property type="entry name" value="Cyt_trans-like"/>
</dbReference>
<dbReference type="Pfam" id="PF01467">
    <property type="entry name" value="CTP_transf_like"/>
    <property type="match status" value="1"/>
</dbReference>
<keyword evidence="7" id="KW-0173">Coenzyme A biosynthesis</keyword>
<evidence type="ECO:0000313" key="12">
    <source>
        <dbReference type="Proteomes" id="UP000824247"/>
    </source>
</evidence>
<dbReference type="InterPro" id="IPR001980">
    <property type="entry name" value="PPAT"/>
</dbReference>
<reference evidence="11" key="1">
    <citation type="journal article" date="2021" name="PeerJ">
        <title>Extensive microbial diversity within the chicken gut microbiome revealed by metagenomics and culture.</title>
        <authorList>
            <person name="Gilroy R."/>
            <person name="Ravi A."/>
            <person name="Getino M."/>
            <person name="Pursley I."/>
            <person name="Horton D.L."/>
            <person name="Alikhan N.F."/>
            <person name="Baker D."/>
            <person name="Gharbi K."/>
            <person name="Hall N."/>
            <person name="Watson M."/>
            <person name="Adriaenssens E.M."/>
            <person name="Foster-Nyarko E."/>
            <person name="Jarju S."/>
            <person name="Secka A."/>
            <person name="Antonio M."/>
            <person name="Oren A."/>
            <person name="Chaudhuri R.R."/>
            <person name="La Ragione R."/>
            <person name="Hildebrand F."/>
            <person name="Pallen M.J."/>
        </authorList>
    </citation>
    <scope>NUCLEOTIDE SEQUENCE</scope>
    <source>
        <strain evidence="11">A5-1222</strain>
    </source>
</reference>